<comment type="caution">
    <text evidence="1">The sequence shown here is derived from an EMBL/GenBank/DDBJ whole genome shotgun (WGS) entry which is preliminary data.</text>
</comment>
<organism evidence="1 2">
    <name type="scientific">Enterocloster bolteae (strain ATCC BAA-613 / DSM 15670 / CCUG 46953 / JCM 12243 / WAL 16351)</name>
    <name type="common">Clostridium bolteae</name>
    <dbReference type="NCBI Taxonomy" id="411902"/>
    <lineage>
        <taxon>Bacteria</taxon>
        <taxon>Bacillati</taxon>
        <taxon>Bacillota</taxon>
        <taxon>Clostridia</taxon>
        <taxon>Lachnospirales</taxon>
        <taxon>Lachnospiraceae</taxon>
        <taxon>Enterocloster</taxon>
    </lineage>
</organism>
<protein>
    <submittedName>
        <fullName evidence="1">Uncharacterized protein</fullName>
    </submittedName>
</protein>
<proteinExistence type="predicted"/>
<dbReference type="AlphaFoldDB" id="A8S0T3"/>
<reference evidence="1 2" key="2">
    <citation type="submission" date="2007-09" db="EMBL/GenBank/DDBJ databases">
        <title>Draft genome sequence of Clostridium bolteae (ATCC BAA-613).</title>
        <authorList>
            <person name="Sudarsanam P."/>
            <person name="Ley R."/>
            <person name="Guruge J."/>
            <person name="Turnbaugh P.J."/>
            <person name="Mahowald M."/>
            <person name="Liep D."/>
            <person name="Gordon J."/>
        </authorList>
    </citation>
    <scope>NUCLEOTIDE SEQUENCE [LARGE SCALE GENOMIC DNA]</scope>
    <source>
        <strain evidence="2">ATCC BAA-613 / DSM 15670 / CCUG 46953 / JCM 12243 / WAL 16351</strain>
    </source>
</reference>
<dbReference type="Proteomes" id="UP000005396">
    <property type="component" value="Unassembled WGS sequence"/>
</dbReference>
<dbReference type="EMBL" id="ABCC02000044">
    <property type="protein sequence ID" value="EDP13882.1"/>
    <property type="molecule type" value="Genomic_DNA"/>
</dbReference>
<reference evidence="1 2" key="1">
    <citation type="submission" date="2007-08" db="EMBL/GenBank/DDBJ databases">
        <authorList>
            <person name="Fulton L."/>
            <person name="Clifton S."/>
            <person name="Fulton B."/>
            <person name="Xu J."/>
            <person name="Minx P."/>
            <person name="Pepin K.H."/>
            <person name="Johnson M."/>
            <person name="Thiruvilangam P."/>
            <person name="Bhonagiri V."/>
            <person name="Nash W.E."/>
            <person name="Mardis E.R."/>
            <person name="Wilson R.K."/>
        </authorList>
    </citation>
    <scope>NUCLEOTIDE SEQUENCE [LARGE SCALE GENOMIC DNA]</scope>
    <source>
        <strain evidence="2">ATCC BAA-613 / DSM 15670 / CCUG 46953 / JCM 12243 / WAL 16351</strain>
    </source>
</reference>
<evidence type="ECO:0000313" key="1">
    <source>
        <dbReference type="EMBL" id="EDP13882.1"/>
    </source>
</evidence>
<dbReference type="PaxDb" id="411902-CLOBOL_05763"/>
<name>A8S0T3_ENTBW</name>
<gene>
    <name evidence="1" type="ORF">CLOBOL_05763</name>
</gene>
<accession>A8S0T3</accession>
<dbReference type="HOGENOM" id="CLU_3352390_0_0_9"/>
<sequence>MSDRIMTKEDGAYETEDPSCGGVFNHNHCSHAAVLSAG</sequence>
<evidence type="ECO:0000313" key="2">
    <source>
        <dbReference type="Proteomes" id="UP000005396"/>
    </source>
</evidence>
<feature type="non-terminal residue" evidence="1">
    <location>
        <position position="38"/>
    </location>
</feature>